<accession>A0ACC1TZQ2</accession>
<organism evidence="1 2">
    <name type="scientific">Lentinula aff. lateritia</name>
    <dbReference type="NCBI Taxonomy" id="2804960"/>
    <lineage>
        <taxon>Eukaryota</taxon>
        <taxon>Fungi</taxon>
        <taxon>Dikarya</taxon>
        <taxon>Basidiomycota</taxon>
        <taxon>Agaricomycotina</taxon>
        <taxon>Agaricomycetes</taxon>
        <taxon>Agaricomycetidae</taxon>
        <taxon>Agaricales</taxon>
        <taxon>Marasmiineae</taxon>
        <taxon>Omphalotaceae</taxon>
        <taxon>Lentinula</taxon>
    </lineage>
</organism>
<gene>
    <name evidence="1" type="ORF">F5876DRAFT_66019</name>
</gene>
<dbReference type="EMBL" id="MU795126">
    <property type="protein sequence ID" value="KAJ3809970.1"/>
    <property type="molecule type" value="Genomic_DNA"/>
</dbReference>
<dbReference type="Proteomes" id="UP001163835">
    <property type="component" value="Unassembled WGS sequence"/>
</dbReference>
<proteinExistence type="predicted"/>
<evidence type="ECO:0000313" key="1">
    <source>
        <dbReference type="EMBL" id="KAJ3809970.1"/>
    </source>
</evidence>
<keyword evidence="2" id="KW-1185">Reference proteome</keyword>
<evidence type="ECO:0000313" key="2">
    <source>
        <dbReference type="Proteomes" id="UP001163835"/>
    </source>
</evidence>
<sequence>MCLSTSSVSRDVPSTVSVTNCSVSLDQSTIARTSFLAPSRKKDTTKLLVRQSTDYGSSSLPAKDIVGIMIGVAVLIIIFVWMFEARVRNNAKRVKETRCTSRTTKYWYISRAIRYKHDNPVYCTICLAQGVNDITVYLETRAWTSGGLPDALTERQTRLLDEAHDIRDALSIMEQQIPEASLSNDENTVGALQLRVSEMMSRMARSEAQIDSDWARGLTNEPPPEYDEAGQVKPCTSINETLESHRGAPNLGCQKDRVGLEHIVLPPKIREKSVPFCVTTSPGPNLNGAA</sequence>
<reference evidence="1" key="1">
    <citation type="submission" date="2022-09" db="EMBL/GenBank/DDBJ databases">
        <title>A Global Phylogenomic Analysis of the Shiitake Genus Lentinula.</title>
        <authorList>
            <consortium name="DOE Joint Genome Institute"/>
            <person name="Sierra-Patev S."/>
            <person name="Min B."/>
            <person name="Naranjo-Ortiz M."/>
            <person name="Looney B."/>
            <person name="Konkel Z."/>
            <person name="Slot J.C."/>
            <person name="Sakamoto Y."/>
            <person name="Steenwyk J.L."/>
            <person name="Rokas A."/>
            <person name="Carro J."/>
            <person name="Camarero S."/>
            <person name="Ferreira P."/>
            <person name="Molpeceres G."/>
            <person name="Ruiz-Duenas F.J."/>
            <person name="Serrano A."/>
            <person name="Henrissat B."/>
            <person name="Drula E."/>
            <person name="Hughes K.W."/>
            <person name="Mata J.L."/>
            <person name="Ishikawa N.K."/>
            <person name="Vargas-Isla R."/>
            <person name="Ushijima S."/>
            <person name="Smith C.A."/>
            <person name="Ahrendt S."/>
            <person name="Andreopoulos W."/>
            <person name="He G."/>
            <person name="Labutti K."/>
            <person name="Lipzen A."/>
            <person name="Ng V."/>
            <person name="Riley R."/>
            <person name="Sandor L."/>
            <person name="Barry K."/>
            <person name="Martinez A.T."/>
            <person name="Xiao Y."/>
            <person name="Gibbons J.G."/>
            <person name="Terashima K."/>
            <person name="Grigoriev I.V."/>
            <person name="Hibbett D.S."/>
        </authorList>
    </citation>
    <scope>NUCLEOTIDE SEQUENCE</scope>
    <source>
        <strain evidence="1">TMI1499</strain>
    </source>
</reference>
<protein>
    <submittedName>
        <fullName evidence="1">Uncharacterized protein</fullName>
    </submittedName>
</protein>
<comment type="caution">
    <text evidence="1">The sequence shown here is derived from an EMBL/GenBank/DDBJ whole genome shotgun (WGS) entry which is preliminary data.</text>
</comment>
<name>A0ACC1TZQ2_9AGAR</name>